<proteinExistence type="predicted"/>
<dbReference type="AlphaFoldDB" id="A0A0A9EBT9"/>
<protein>
    <submittedName>
        <fullName evidence="1">Uncharacterized protein</fullName>
    </submittedName>
</protein>
<organism evidence="1">
    <name type="scientific">Arundo donax</name>
    <name type="common">Giant reed</name>
    <name type="synonym">Donax arundinaceus</name>
    <dbReference type="NCBI Taxonomy" id="35708"/>
    <lineage>
        <taxon>Eukaryota</taxon>
        <taxon>Viridiplantae</taxon>
        <taxon>Streptophyta</taxon>
        <taxon>Embryophyta</taxon>
        <taxon>Tracheophyta</taxon>
        <taxon>Spermatophyta</taxon>
        <taxon>Magnoliopsida</taxon>
        <taxon>Liliopsida</taxon>
        <taxon>Poales</taxon>
        <taxon>Poaceae</taxon>
        <taxon>PACMAD clade</taxon>
        <taxon>Arundinoideae</taxon>
        <taxon>Arundineae</taxon>
        <taxon>Arundo</taxon>
    </lineage>
</organism>
<name>A0A0A9EBT9_ARUDO</name>
<reference evidence="1" key="1">
    <citation type="submission" date="2014-09" db="EMBL/GenBank/DDBJ databases">
        <authorList>
            <person name="Magalhaes I.L.F."/>
            <person name="Oliveira U."/>
            <person name="Santos F.R."/>
            <person name="Vidigal T.H.D.A."/>
            <person name="Brescovit A.D."/>
            <person name="Santos A.J."/>
        </authorList>
    </citation>
    <scope>NUCLEOTIDE SEQUENCE</scope>
    <source>
        <tissue evidence="1">Shoot tissue taken approximately 20 cm above the soil surface</tissue>
    </source>
</reference>
<dbReference type="EMBL" id="GBRH01199711">
    <property type="protein sequence ID" value="JAD98184.1"/>
    <property type="molecule type" value="Transcribed_RNA"/>
</dbReference>
<reference evidence="1" key="2">
    <citation type="journal article" date="2015" name="Data Brief">
        <title>Shoot transcriptome of the giant reed, Arundo donax.</title>
        <authorList>
            <person name="Barrero R.A."/>
            <person name="Guerrero F.D."/>
            <person name="Moolhuijzen P."/>
            <person name="Goolsby J.A."/>
            <person name="Tidwell J."/>
            <person name="Bellgard S.E."/>
            <person name="Bellgard M.I."/>
        </authorList>
    </citation>
    <scope>NUCLEOTIDE SEQUENCE</scope>
    <source>
        <tissue evidence="1">Shoot tissue taken approximately 20 cm above the soil surface</tissue>
    </source>
</reference>
<sequence length="16" mass="2045">MSLYMRTQKQMKCMHK</sequence>
<accession>A0A0A9EBT9</accession>
<evidence type="ECO:0000313" key="1">
    <source>
        <dbReference type="EMBL" id="JAD98184.1"/>
    </source>
</evidence>